<comment type="caution">
    <text evidence="1">The sequence shown here is derived from an EMBL/GenBank/DDBJ whole genome shotgun (WGS) entry which is preliminary data.</text>
</comment>
<accession>A0AAV3F723</accession>
<dbReference type="EMBL" id="AGEE01000005">
    <property type="protein sequence ID" value="EHO14582.1"/>
    <property type="molecule type" value="Genomic_DNA"/>
</dbReference>
<evidence type="ECO:0008006" key="3">
    <source>
        <dbReference type="Google" id="ProtNLM"/>
    </source>
</evidence>
<dbReference type="SUPFAM" id="SSF56317">
    <property type="entry name" value="Carbon-nitrogen hydrolase"/>
    <property type="match status" value="1"/>
</dbReference>
<protein>
    <recommendedName>
        <fullName evidence="3">Reverse transcriptase domain-containing protein</fullName>
    </recommendedName>
</protein>
<evidence type="ECO:0000313" key="1">
    <source>
        <dbReference type="EMBL" id="EHO14582.1"/>
    </source>
</evidence>
<dbReference type="InterPro" id="IPR036526">
    <property type="entry name" value="C-N_Hydrolase_sf"/>
</dbReference>
<organism evidence="1 2">
    <name type="scientific">Myroides odoratimimus CIP 101113</name>
    <dbReference type="NCBI Taxonomy" id="883154"/>
    <lineage>
        <taxon>Bacteria</taxon>
        <taxon>Pseudomonadati</taxon>
        <taxon>Bacteroidota</taxon>
        <taxon>Flavobacteriia</taxon>
        <taxon>Flavobacteriales</taxon>
        <taxon>Flavobacteriaceae</taxon>
        <taxon>Myroides</taxon>
    </lineage>
</organism>
<dbReference type="CDD" id="cd00304">
    <property type="entry name" value="RT_like"/>
    <property type="match status" value="1"/>
</dbReference>
<proteinExistence type="predicted"/>
<dbReference type="CDD" id="cd01646">
    <property type="entry name" value="RT_Bac_retron_I"/>
    <property type="match status" value="1"/>
</dbReference>
<sequence length="1083" mass="127778">MEQQWFEKEEIFLAYKKLKHYYYYDNTNILMRKKIAEFEEEVFFESNKNVETVQESVEIIKLSKQELFTRLHTRVVNCLKSIEFSESKISIVSFPKSFDDKKPDIITNDINLSDIKVKRETHFIDMDIEFHIIGVLWIMYCGRFLDESVNTYSYANRLDTNLFFENGCGNKESLKLFKPYFIQYQEWRDTAIDVAESCLDSNHDITMVSLDIKNYFHSVRINFEEHIFPFIKKCDENLDCKSKNTDCNRKEKREKLNEALKHIFIAYKKNIKQFVDVKEEDLYSLPIGFLPSGILANFYLNELDKAVIEKVNPLFYGRYVDDLIFVFKDVNNIDQCNEISKKKIIIEKLFERKGILKEKSIIQDKTKQNHDCKEGIFEYFFLNQSINCFSKEKDYSKLEIQEAKVVIHSINYKGSKALIKIFKKKIEEQRSEFRFLPDEDQISEKFDEEAFDIKYNDSINKFRSISDFAENKYGASKFLAKKIFAKSFGSKDDDKYSDDQILSFFQGEIAIKLYTLWEKVAIYFVISNRGDLLIKFTRNVLGAIKKIEKEDSENSERLQNTLKNNLKTALASALAFNPKLKLEYLSLDEKEYIFDEVNITALKLRKSNLLRHNLLSIPTINVTNLLFDENICLINNDFNYYFIDNKDISINPTLCLLLPYYIQFHEVNIFRIINVVSKLNINLQMGDETTDTFKFNKSVLVEGINNVSEKVDEKNVNEGEVRDVINSIPKDSFFWYYFINYCWKGSFKEENYKELEESFFIINEEDQNGVRINYIDIKGGNVDEFFDEKVDKKVAIANIKVHDVDMMNSVFNRPNVRKERRQSLFNLINEADKNRADLIVFPECSVPYSWIRLLGERSHKRYLAIVAGLEHWVNSKGIVFNFLVTILPFRFGDYTTSLVRIRLKNHYSHFERHQLTGYRLLIPNDIMDVKPSYDLFHFRNVYFSVYNCFELADINHRSLFKGKVDFIVASEYNKDTKYFSDVVGSWVRDIHTYFVQVNSSDFGDSRISQPSKSDFMNTIHVKGGENSVTLVGTLKIRKLRDFQLKEYHLQKECTTLLKPTPPDFNRKDVETRIQNGKLKFNKK</sequence>
<evidence type="ECO:0000313" key="2">
    <source>
        <dbReference type="Proteomes" id="UP000004834"/>
    </source>
</evidence>
<name>A0AAV3F723_9FLAO</name>
<reference evidence="1 2" key="1">
    <citation type="submission" date="2011-11" db="EMBL/GenBank/DDBJ databases">
        <title>The Genome Sequence of Myroides odoratimimus CIP 101113.</title>
        <authorList>
            <person name="Earl A."/>
            <person name="Ward D."/>
            <person name="Feldgarden M."/>
            <person name="Gevers D."/>
            <person name="Huys G."/>
            <person name="Young S.K."/>
            <person name="Zeng Q."/>
            <person name="Gargeya S."/>
            <person name="Fitzgerald M."/>
            <person name="Haas B."/>
            <person name="Abouelleil A."/>
            <person name="Alvarado L."/>
            <person name="Arachchi H.M."/>
            <person name="Berlin A."/>
            <person name="Brown A."/>
            <person name="Chapman S.B."/>
            <person name="Chen Z."/>
            <person name="Dunbar C."/>
            <person name="Freedman E."/>
            <person name="Gearin G."/>
            <person name="Goldberg J."/>
            <person name="Griggs A."/>
            <person name="Gujja S."/>
            <person name="Heiman D."/>
            <person name="Howarth C."/>
            <person name="Larson L."/>
            <person name="Lui A."/>
            <person name="MacDonald P.J.P."/>
            <person name="Montmayeur A."/>
            <person name="Murphy C."/>
            <person name="Neiman D."/>
            <person name="Pearson M."/>
            <person name="Priest M."/>
            <person name="Roberts A."/>
            <person name="Saif S."/>
            <person name="Shea T."/>
            <person name="Shenoy N."/>
            <person name="Sisk P."/>
            <person name="Stolte C."/>
            <person name="Sykes S."/>
            <person name="Wortman J."/>
            <person name="Nusbaum C."/>
            <person name="Birren B."/>
        </authorList>
    </citation>
    <scope>NUCLEOTIDE SEQUENCE [LARGE SCALE GENOMIC DNA]</scope>
    <source>
        <strain evidence="1 2">CIP 101113</strain>
    </source>
</reference>
<dbReference type="Proteomes" id="UP000004834">
    <property type="component" value="Unassembled WGS sequence"/>
</dbReference>
<dbReference type="Gene3D" id="3.60.110.10">
    <property type="entry name" value="Carbon-nitrogen hydrolase"/>
    <property type="match status" value="1"/>
</dbReference>
<dbReference type="AlphaFoldDB" id="A0AAV3F723"/>
<gene>
    <name evidence="1" type="ORF">HMPREF9715_00467</name>
</gene>
<dbReference type="RefSeq" id="WP_006262681.1">
    <property type="nucleotide sequence ID" value="NZ_JH590837.1"/>
</dbReference>